<evidence type="ECO:0008006" key="4">
    <source>
        <dbReference type="Google" id="ProtNLM"/>
    </source>
</evidence>
<evidence type="ECO:0000313" key="2">
    <source>
        <dbReference type="EMBL" id="AZG77125.1"/>
    </source>
</evidence>
<reference evidence="2 3" key="1">
    <citation type="submission" date="2018-11" db="EMBL/GenBank/DDBJ databases">
        <title>Genome squencing of methanotrophic bacteria isolated from alkaline groundwater in Korea.</title>
        <authorList>
            <person name="Nguyen L.N."/>
        </authorList>
    </citation>
    <scope>NUCLEOTIDE SEQUENCE [LARGE SCALE GENOMIC DNA]</scope>
    <source>
        <strain evidence="2 3">GW6</strain>
    </source>
</reference>
<dbReference type="EMBL" id="CP034086">
    <property type="protein sequence ID" value="AZG77125.1"/>
    <property type="molecule type" value="Genomic_DNA"/>
</dbReference>
<dbReference type="KEGG" id="mros:EHO51_10475"/>
<evidence type="ECO:0000256" key="1">
    <source>
        <dbReference type="SAM" id="SignalP"/>
    </source>
</evidence>
<feature type="chain" id="PRO_5017923382" description="UrcA family protein" evidence="1">
    <location>
        <begin position="27"/>
        <end position="98"/>
    </location>
</feature>
<keyword evidence="1" id="KW-0732">Signal</keyword>
<name>A0A3G8M750_9HYPH</name>
<accession>A0A3G8M750</accession>
<evidence type="ECO:0000313" key="3">
    <source>
        <dbReference type="Proteomes" id="UP000273982"/>
    </source>
</evidence>
<protein>
    <recommendedName>
        <fullName evidence="4">UrcA family protein</fullName>
    </recommendedName>
</protein>
<dbReference type="Proteomes" id="UP000273982">
    <property type="component" value="Chromosome"/>
</dbReference>
<gene>
    <name evidence="2" type="ORF">EHO51_10475</name>
</gene>
<organism evidence="2 3">
    <name type="scientific">Methylocystis rosea</name>
    <dbReference type="NCBI Taxonomy" id="173366"/>
    <lineage>
        <taxon>Bacteria</taxon>
        <taxon>Pseudomonadati</taxon>
        <taxon>Pseudomonadota</taxon>
        <taxon>Alphaproteobacteria</taxon>
        <taxon>Hyphomicrobiales</taxon>
        <taxon>Methylocystaceae</taxon>
        <taxon>Methylocystis</taxon>
    </lineage>
</organism>
<dbReference type="AlphaFoldDB" id="A0A3G8M750"/>
<sequence>METSLVFLAKCAICILLVCVALQWRADHAPVAPKSAAVRASAPQHAAGFVQDAIEKASALIRAGGDALAGAARDKCLASPRDCLSAAQRVQSAAGRAQ</sequence>
<feature type="signal peptide" evidence="1">
    <location>
        <begin position="1"/>
        <end position="26"/>
    </location>
</feature>
<proteinExistence type="predicted"/>